<name>A0A1R0KUB8_9PSEU</name>
<dbReference type="Gene3D" id="1.10.260.40">
    <property type="entry name" value="lambda repressor-like DNA-binding domains"/>
    <property type="match status" value="1"/>
</dbReference>
<dbReference type="AlphaFoldDB" id="A0A1R0KUB8"/>
<dbReference type="InterPro" id="IPR010982">
    <property type="entry name" value="Lambda_DNA-bd_dom_sf"/>
</dbReference>
<reference evidence="2 3" key="1">
    <citation type="submission" date="2016-01" db="EMBL/GenBank/DDBJ databases">
        <title>Amycolatopsis coloradensis genome sequencing and assembly.</title>
        <authorList>
            <person name="Mayilraj S."/>
        </authorList>
    </citation>
    <scope>NUCLEOTIDE SEQUENCE [LARGE SCALE GENOMIC DNA]</scope>
    <source>
        <strain evidence="2 3">DSM 44225</strain>
    </source>
</reference>
<dbReference type="GO" id="GO:0003677">
    <property type="term" value="F:DNA binding"/>
    <property type="evidence" value="ECO:0007669"/>
    <property type="project" value="InterPro"/>
</dbReference>
<organism evidence="2 3">
    <name type="scientific">Amycolatopsis coloradensis</name>
    <dbReference type="NCBI Taxonomy" id="76021"/>
    <lineage>
        <taxon>Bacteria</taxon>
        <taxon>Bacillati</taxon>
        <taxon>Actinomycetota</taxon>
        <taxon>Actinomycetes</taxon>
        <taxon>Pseudonocardiales</taxon>
        <taxon>Pseudonocardiaceae</taxon>
        <taxon>Amycolatopsis</taxon>
    </lineage>
</organism>
<evidence type="ECO:0000313" key="2">
    <source>
        <dbReference type="EMBL" id="OLZ51700.1"/>
    </source>
</evidence>
<keyword evidence="3" id="KW-1185">Reference proteome</keyword>
<gene>
    <name evidence="2" type="ORF">BS329_15665</name>
</gene>
<proteinExistence type="predicted"/>
<dbReference type="Pfam" id="PF01381">
    <property type="entry name" value="HTH_3"/>
    <property type="match status" value="1"/>
</dbReference>
<comment type="caution">
    <text evidence="2">The sequence shown here is derived from an EMBL/GenBank/DDBJ whole genome shotgun (WGS) entry which is preliminary data.</text>
</comment>
<dbReference type="Proteomes" id="UP000187486">
    <property type="component" value="Unassembled WGS sequence"/>
</dbReference>
<sequence length="122" mass="13618">MAAFTRKLNKLFRTVRPDGGDVEYPNKEVAAAIGISDAQVSYLRRGKRGIPRARILRALEKFFGARKGYLDPDADPTITGKVDQQLAMIDWLRENGLLQHVINECVLRLETHEAEADIPAAS</sequence>
<accession>A0A1R0KUB8</accession>
<protein>
    <recommendedName>
        <fullName evidence="1">HTH cro/C1-type domain-containing protein</fullName>
    </recommendedName>
</protein>
<evidence type="ECO:0000313" key="3">
    <source>
        <dbReference type="Proteomes" id="UP000187486"/>
    </source>
</evidence>
<dbReference type="PROSITE" id="PS50943">
    <property type="entry name" value="HTH_CROC1"/>
    <property type="match status" value="1"/>
</dbReference>
<evidence type="ECO:0000259" key="1">
    <source>
        <dbReference type="PROSITE" id="PS50943"/>
    </source>
</evidence>
<dbReference type="InterPro" id="IPR001387">
    <property type="entry name" value="Cro/C1-type_HTH"/>
</dbReference>
<feature type="domain" description="HTH cro/C1-type" evidence="1">
    <location>
        <begin position="27"/>
        <end position="70"/>
    </location>
</feature>
<dbReference type="CDD" id="cd00093">
    <property type="entry name" value="HTH_XRE"/>
    <property type="match status" value="1"/>
</dbReference>
<dbReference type="EMBL" id="MQUQ01000007">
    <property type="protein sequence ID" value="OLZ51700.1"/>
    <property type="molecule type" value="Genomic_DNA"/>
</dbReference>